<proteinExistence type="predicted"/>
<keyword evidence="3" id="KW-1185">Reference proteome</keyword>
<dbReference type="AlphaFoldDB" id="C6BRN0"/>
<dbReference type="RefSeq" id="WP_015851288.1">
    <property type="nucleotide sequence ID" value="NC_012881.1"/>
</dbReference>
<organism evidence="2 3">
    <name type="scientific">Maridesulfovibrio salexigens (strain ATCC 14822 / DSM 2638 / NCIMB 8403 / VKM B-1763)</name>
    <name type="common">Desulfovibrio salexigens</name>
    <dbReference type="NCBI Taxonomy" id="526222"/>
    <lineage>
        <taxon>Bacteria</taxon>
        <taxon>Pseudomonadati</taxon>
        <taxon>Thermodesulfobacteriota</taxon>
        <taxon>Desulfovibrionia</taxon>
        <taxon>Desulfovibrionales</taxon>
        <taxon>Desulfovibrionaceae</taxon>
        <taxon>Maridesulfovibrio</taxon>
    </lineage>
</organism>
<reference evidence="2 3" key="1">
    <citation type="submission" date="2009-06" db="EMBL/GenBank/DDBJ databases">
        <title>Complete sequence of Desulfovibrio salexigens DSM 2638.</title>
        <authorList>
            <consortium name="US DOE Joint Genome Institute"/>
            <person name="Lucas S."/>
            <person name="Copeland A."/>
            <person name="Lapidus A."/>
            <person name="Glavina del Rio T."/>
            <person name="Tice H."/>
            <person name="Bruce D."/>
            <person name="Goodwin L."/>
            <person name="Pitluck S."/>
            <person name="Munk A.C."/>
            <person name="Brettin T."/>
            <person name="Detter J.C."/>
            <person name="Han C."/>
            <person name="Tapia R."/>
            <person name="Larimer F."/>
            <person name="Land M."/>
            <person name="Hauser L."/>
            <person name="Kyrpides N."/>
            <person name="Anderson I."/>
            <person name="Wall J.D."/>
            <person name="Arkin A.P."/>
            <person name="Dehal P."/>
            <person name="Chivian D."/>
            <person name="Giles B."/>
            <person name="Hazen T.C."/>
        </authorList>
    </citation>
    <scope>NUCLEOTIDE SEQUENCE [LARGE SCALE GENOMIC DNA]</scope>
    <source>
        <strain evidence="3">ATCC 14822 / DSM 2638 / NCIMB 8403 / VKM B-1763</strain>
    </source>
</reference>
<dbReference type="KEGG" id="dsa:Desal_1408"/>
<dbReference type="HOGENOM" id="CLU_1746660_0_0_7"/>
<dbReference type="STRING" id="526222.Desal_1408"/>
<accession>C6BRN0</accession>
<evidence type="ECO:0000313" key="2">
    <source>
        <dbReference type="EMBL" id="ACS79470.1"/>
    </source>
</evidence>
<evidence type="ECO:0000313" key="3">
    <source>
        <dbReference type="Proteomes" id="UP000002601"/>
    </source>
</evidence>
<evidence type="ECO:0000256" key="1">
    <source>
        <dbReference type="SAM" id="Phobius"/>
    </source>
</evidence>
<keyword evidence="1" id="KW-1133">Transmembrane helix</keyword>
<dbReference type="Proteomes" id="UP000002601">
    <property type="component" value="Chromosome"/>
</dbReference>
<dbReference type="EMBL" id="CP001649">
    <property type="protein sequence ID" value="ACS79470.1"/>
    <property type="molecule type" value="Genomic_DNA"/>
</dbReference>
<protein>
    <submittedName>
        <fullName evidence="2">Uncharacterized protein</fullName>
    </submittedName>
</protein>
<gene>
    <name evidence="2" type="ordered locus">Desal_1408</name>
</gene>
<feature type="transmembrane region" description="Helical" evidence="1">
    <location>
        <begin position="67"/>
        <end position="87"/>
    </location>
</feature>
<sequence length="149" mass="16953">MNKSDESTIDAANIEMKDWLGHLILTLILLFRPWEKAKEFALIKFPKLTRNEFYVDSLEKIHSKFSLTFSAGVLFFALIFLFINIFVDHNLDFKMIVSALSANFAFSVAESKPSIHERSVSGQDILGPVQNMAQRITHFFGLLAIILVT</sequence>
<name>C6BRN0_MARSD</name>
<keyword evidence="1" id="KW-0812">Transmembrane</keyword>
<keyword evidence="1" id="KW-0472">Membrane</keyword>